<accession>A0A2M8QDL7</accession>
<gene>
    <name evidence="5" type="ORF">CUN48_06275</name>
</gene>
<evidence type="ECO:0000256" key="2">
    <source>
        <dbReference type="ARBA" id="ARBA00022801"/>
    </source>
</evidence>
<evidence type="ECO:0000256" key="1">
    <source>
        <dbReference type="ARBA" id="ARBA00010702"/>
    </source>
</evidence>
<feature type="binding site" evidence="3">
    <location>
        <position position="319"/>
    </location>
    <ligand>
        <name>Mg(2+)</name>
        <dbReference type="ChEBI" id="CHEBI:18420"/>
        <label>1</label>
    </ligand>
</feature>
<feature type="binding site" evidence="3">
    <location>
        <position position="98"/>
    </location>
    <ligand>
        <name>Mg(2+)</name>
        <dbReference type="ChEBI" id="CHEBI:18420"/>
        <label>1</label>
    </ligand>
</feature>
<feature type="compositionally biased region" description="Polar residues" evidence="4">
    <location>
        <begin position="1"/>
        <end position="15"/>
    </location>
</feature>
<dbReference type="EMBL" id="PGTN01000031">
    <property type="protein sequence ID" value="PJF47896.1"/>
    <property type="molecule type" value="Genomic_DNA"/>
</dbReference>
<feature type="region of interest" description="Disordered" evidence="4">
    <location>
        <begin position="1"/>
        <end position="23"/>
    </location>
</feature>
<dbReference type="PANTHER" id="PTHR16222">
    <property type="entry name" value="ADP-RIBOSYLGLYCOHYDROLASE"/>
    <property type="match status" value="1"/>
</dbReference>
<dbReference type="Proteomes" id="UP000230790">
    <property type="component" value="Unassembled WGS sequence"/>
</dbReference>
<keyword evidence="2 5" id="KW-0378">Hydrolase</keyword>
<evidence type="ECO:0000313" key="6">
    <source>
        <dbReference type="Proteomes" id="UP000230790"/>
    </source>
</evidence>
<reference evidence="5 6" key="1">
    <citation type="submission" date="2017-11" db="EMBL/GenBank/DDBJ databases">
        <title>Evolution of Phototrophy in the Chloroflexi Phylum Driven by Horizontal Gene Transfer.</title>
        <authorList>
            <person name="Ward L.M."/>
            <person name="Hemp J."/>
            <person name="Shih P.M."/>
            <person name="Mcglynn S.E."/>
            <person name="Fischer W."/>
        </authorList>
    </citation>
    <scope>NUCLEOTIDE SEQUENCE [LARGE SCALE GENOMIC DNA]</scope>
    <source>
        <strain evidence="5">JP3_7</strain>
    </source>
</reference>
<dbReference type="GO" id="GO:0016787">
    <property type="term" value="F:hydrolase activity"/>
    <property type="evidence" value="ECO:0007669"/>
    <property type="project" value="UniProtKB-KW"/>
</dbReference>
<keyword evidence="3" id="KW-0460">Magnesium</keyword>
<dbReference type="InterPro" id="IPR005502">
    <property type="entry name" value="Ribosyl_crysJ1"/>
</dbReference>
<comment type="caution">
    <text evidence="5">The sequence shown here is derived from an EMBL/GenBank/DDBJ whole genome shotgun (WGS) entry which is preliminary data.</text>
</comment>
<evidence type="ECO:0000256" key="3">
    <source>
        <dbReference type="PIRSR" id="PIRSR605502-1"/>
    </source>
</evidence>
<dbReference type="InterPro" id="IPR036705">
    <property type="entry name" value="Ribosyl_crysJ1_sf"/>
</dbReference>
<dbReference type="Pfam" id="PF03747">
    <property type="entry name" value="ADP_ribosyl_GH"/>
    <property type="match status" value="1"/>
</dbReference>
<feature type="binding site" evidence="3">
    <location>
        <position position="318"/>
    </location>
    <ligand>
        <name>Mg(2+)</name>
        <dbReference type="ChEBI" id="CHEBI:18420"/>
        <label>1</label>
    </ligand>
</feature>
<feature type="binding site" evidence="3">
    <location>
        <position position="96"/>
    </location>
    <ligand>
        <name>Mg(2+)</name>
        <dbReference type="ChEBI" id="CHEBI:18420"/>
        <label>1</label>
    </ligand>
</feature>
<comment type="similarity">
    <text evidence="1">Belongs to the ADP-ribosylglycohydrolase family.</text>
</comment>
<dbReference type="SUPFAM" id="SSF101478">
    <property type="entry name" value="ADP-ribosylglycohydrolase"/>
    <property type="match status" value="1"/>
</dbReference>
<dbReference type="InterPro" id="IPR050792">
    <property type="entry name" value="ADP-ribosylglycohydrolase"/>
</dbReference>
<name>A0A2M8QDL7_9CHLR</name>
<feature type="binding site" evidence="3">
    <location>
        <position position="316"/>
    </location>
    <ligand>
        <name>Mg(2+)</name>
        <dbReference type="ChEBI" id="CHEBI:18420"/>
        <label>1</label>
    </ligand>
</feature>
<sequence length="373" mass="38166">MRLSSANAPSHTSGGSAKRLPPNCTFPYSTMQARSTSSLRSKIYGGLYGQALGDAFGMPALLSPAQTRARFGQIAHFIPAPDDHPVHGGLPAGRITDDTEQAIWLAREIIRAGGVTLEGTARALLSWYDAIGGDACPFVGPSTRRGIAKIRAGIDLRHSGLGGDTNGAAMRASVVGLIHPGDVEAAARDAALTALPTHNTHVACAAAAAVAGAVACALRPDAELRDILAASITAAQIGEKLGAPALGASVARRIELAISLARDEIGDDRSRLQAIYDLIGTGLPASEATPAAMGVVALADGDPMRAAMLAAELSGDADTIGAMACAVCGAWRGIEAIPIEMRQALRDANPDYDFDAVAEGLLQVALQASSKPA</sequence>
<keyword evidence="3" id="KW-0479">Metal-binding</keyword>
<dbReference type="Gene3D" id="1.10.4080.10">
    <property type="entry name" value="ADP-ribosylation/Crystallin J1"/>
    <property type="match status" value="1"/>
</dbReference>
<dbReference type="AlphaFoldDB" id="A0A2M8QDL7"/>
<proteinExistence type="inferred from homology"/>
<evidence type="ECO:0000256" key="4">
    <source>
        <dbReference type="SAM" id="MobiDB-lite"/>
    </source>
</evidence>
<protein>
    <submittedName>
        <fullName evidence="5">ADP-ribosylglycohydrolase</fullName>
    </submittedName>
</protein>
<organism evidence="5 6">
    <name type="scientific">Candidatus Thermofonsia Clade 3 bacterium</name>
    <dbReference type="NCBI Taxonomy" id="2364212"/>
    <lineage>
        <taxon>Bacteria</taxon>
        <taxon>Bacillati</taxon>
        <taxon>Chloroflexota</taxon>
        <taxon>Candidatus Thermofontia</taxon>
        <taxon>Candidatus Thermofonsia Clade 3</taxon>
    </lineage>
</organism>
<dbReference type="GO" id="GO:0046872">
    <property type="term" value="F:metal ion binding"/>
    <property type="evidence" value="ECO:0007669"/>
    <property type="project" value="UniProtKB-KW"/>
</dbReference>
<comment type="cofactor">
    <cofactor evidence="3">
        <name>Mg(2+)</name>
        <dbReference type="ChEBI" id="CHEBI:18420"/>
    </cofactor>
    <text evidence="3">Binds 2 magnesium ions per subunit.</text>
</comment>
<feature type="binding site" evidence="3">
    <location>
        <position position="97"/>
    </location>
    <ligand>
        <name>Mg(2+)</name>
        <dbReference type="ChEBI" id="CHEBI:18420"/>
        <label>1</label>
    </ligand>
</feature>
<evidence type="ECO:0000313" key="5">
    <source>
        <dbReference type="EMBL" id="PJF47896.1"/>
    </source>
</evidence>
<dbReference type="PANTHER" id="PTHR16222:SF24">
    <property type="entry name" value="ADP-RIBOSYLHYDROLASE ARH3"/>
    <property type="match status" value="1"/>
</dbReference>